<dbReference type="GO" id="GO:0006032">
    <property type="term" value="P:chitin catabolic process"/>
    <property type="evidence" value="ECO:0007669"/>
    <property type="project" value="TreeGrafter"/>
</dbReference>
<proteinExistence type="predicted"/>
<dbReference type="EMBL" id="JH767159">
    <property type="protein sequence ID" value="EQC33369.1"/>
    <property type="molecule type" value="Genomic_DNA"/>
</dbReference>
<dbReference type="InterPro" id="IPR017853">
    <property type="entry name" value="GH"/>
</dbReference>
<dbReference type="RefSeq" id="XP_008613009.1">
    <property type="nucleotide sequence ID" value="XM_008614787.1"/>
</dbReference>
<dbReference type="OrthoDB" id="73875at2759"/>
<dbReference type="VEuPathDB" id="FungiDB:SDRG_08887"/>
<dbReference type="SMART" id="SM00636">
    <property type="entry name" value="Glyco_18"/>
    <property type="match status" value="1"/>
</dbReference>
<dbReference type="OMA" id="MEWKNAS"/>
<feature type="domain" description="GH18" evidence="1">
    <location>
        <begin position="48"/>
        <end position="344"/>
    </location>
</feature>
<dbReference type="PANTHER" id="PTHR11177:SF317">
    <property type="entry name" value="CHITINASE 12-RELATED"/>
    <property type="match status" value="1"/>
</dbReference>
<dbReference type="Gene3D" id="3.20.20.80">
    <property type="entry name" value="Glycosidases"/>
    <property type="match status" value="2"/>
</dbReference>
<dbReference type="Proteomes" id="UP000030762">
    <property type="component" value="Unassembled WGS sequence"/>
</dbReference>
<dbReference type="InParanoid" id="T0Q681"/>
<evidence type="ECO:0000259" key="1">
    <source>
        <dbReference type="PROSITE" id="PS51910"/>
    </source>
</evidence>
<dbReference type="AlphaFoldDB" id="T0Q681"/>
<accession>T0Q681</accession>
<dbReference type="PANTHER" id="PTHR11177">
    <property type="entry name" value="CHITINASE"/>
    <property type="match status" value="1"/>
</dbReference>
<reference evidence="2 3" key="1">
    <citation type="submission" date="2012-04" db="EMBL/GenBank/DDBJ databases">
        <title>The Genome Sequence of Saprolegnia declina VS20.</title>
        <authorList>
            <consortium name="The Broad Institute Genome Sequencing Platform"/>
            <person name="Russ C."/>
            <person name="Nusbaum C."/>
            <person name="Tyler B."/>
            <person name="van West P."/>
            <person name="Dieguez-Uribeondo J."/>
            <person name="de Bruijn I."/>
            <person name="Tripathy S."/>
            <person name="Jiang R."/>
            <person name="Young S.K."/>
            <person name="Zeng Q."/>
            <person name="Gargeya S."/>
            <person name="Fitzgerald M."/>
            <person name="Haas B."/>
            <person name="Abouelleil A."/>
            <person name="Alvarado L."/>
            <person name="Arachchi H.M."/>
            <person name="Berlin A."/>
            <person name="Chapman S.B."/>
            <person name="Goldberg J."/>
            <person name="Griggs A."/>
            <person name="Gujja S."/>
            <person name="Hansen M."/>
            <person name="Howarth C."/>
            <person name="Imamovic A."/>
            <person name="Larimer J."/>
            <person name="McCowen C."/>
            <person name="Montmayeur A."/>
            <person name="Murphy C."/>
            <person name="Neiman D."/>
            <person name="Pearson M."/>
            <person name="Priest M."/>
            <person name="Roberts A."/>
            <person name="Saif S."/>
            <person name="Shea T."/>
            <person name="Sisk P."/>
            <person name="Sykes S."/>
            <person name="Wortman J."/>
            <person name="Nusbaum C."/>
            <person name="Birren B."/>
        </authorList>
    </citation>
    <scope>NUCLEOTIDE SEQUENCE [LARGE SCALE GENOMIC DNA]</scope>
    <source>
        <strain evidence="2 3">VS20</strain>
    </source>
</reference>
<dbReference type="GO" id="GO:0004568">
    <property type="term" value="F:chitinase activity"/>
    <property type="evidence" value="ECO:0007669"/>
    <property type="project" value="TreeGrafter"/>
</dbReference>
<gene>
    <name evidence="2" type="ORF">SDRG_08887</name>
</gene>
<dbReference type="Pfam" id="PF00704">
    <property type="entry name" value="Glyco_hydro_18"/>
    <property type="match status" value="1"/>
</dbReference>
<dbReference type="InterPro" id="IPR050314">
    <property type="entry name" value="Glycosyl_Hydrlase_18"/>
</dbReference>
<dbReference type="GO" id="GO:0008061">
    <property type="term" value="F:chitin binding"/>
    <property type="evidence" value="ECO:0007669"/>
    <property type="project" value="InterPro"/>
</dbReference>
<sequence length="358" mass="38477">MFSHCLPRARAHYPICRLISTTAMKSYLASLALALVAIVALPQADAARVVGMYYPNRPEAPRIEDVQLKASTHVFYAFVIPNADGSLPTPEGLAHFAQVVRSKGAKPVLSIGGGGQSANFPPLAASAASRNTFVQAVRSLVNKYNLEGVDIDWEFPDSDSDFNNYRVLAQQVRQALGAGKVVSAALPGWISRDQMAPIVNESLDFVNLMLYDNVYSNDGRPNAALMGDDSSVQSAVGNWLGAGVPASKLVVGVPFYGYEGKKAITYRDIKPLESSWEFFMNEASFTPQLVQDGRTITYDNPTSITAKAKFTACMNLRGVFAWEVTQDDADGSLLNALGTSYPGGNGNSDACLEEATST</sequence>
<dbReference type="GO" id="GO:0005576">
    <property type="term" value="C:extracellular region"/>
    <property type="evidence" value="ECO:0007669"/>
    <property type="project" value="TreeGrafter"/>
</dbReference>
<dbReference type="GO" id="GO:0005975">
    <property type="term" value="P:carbohydrate metabolic process"/>
    <property type="evidence" value="ECO:0007669"/>
    <property type="project" value="InterPro"/>
</dbReference>
<evidence type="ECO:0000313" key="2">
    <source>
        <dbReference type="EMBL" id="EQC33369.1"/>
    </source>
</evidence>
<dbReference type="PROSITE" id="PS51910">
    <property type="entry name" value="GH18_2"/>
    <property type="match status" value="1"/>
</dbReference>
<dbReference type="eggNOG" id="KOG2806">
    <property type="taxonomic scope" value="Eukaryota"/>
</dbReference>
<name>T0Q681_SAPDV</name>
<keyword evidence="3" id="KW-1185">Reference proteome</keyword>
<dbReference type="SUPFAM" id="SSF51445">
    <property type="entry name" value="(Trans)glycosidases"/>
    <property type="match status" value="1"/>
</dbReference>
<dbReference type="InterPro" id="IPR001223">
    <property type="entry name" value="Glyco_hydro18_cat"/>
</dbReference>
<organism evidence="2 3">
    <name type="scientific">Saprolegnia diclina (strain VS20)</name>
    <dbReference type="NCBI Taxonomy" id="1156394"/>
    <lineage>
        <taxon>Eukaryota</taxon>
        <taxon>Sar</taxon>
        <taxon>Stramenopiles</taxon>
        <taxon>Oomycota</taxon>
        <taxon>Saprolegniomycetes</taxon>
        <taxon>Saprolegniales</taxon>
        <taxon>Saprolegniaceae</taxon>
        <taxon>Saprolegnia</taxon>
    </lineage>
</organism>
<dbReference type="STRING" id="1156394.T0Q681"/>
<dbReference type="GeneID" id="19949614"/>
<dbReference type="InterPro" id="IPR011583">
    <property type="entry name" value="Chitinase_II/V-like_cat"/>
</dbReference>
<protein>
    <recommendedName>
        <fullName evidence="1">GH18 domain-containing protein</fullName>
    </recommendedName>
</protein>
<evidence type="ECO:0000313" key="3">
    <source>
        <dbReference type="Proteomes" id="UP000030762"/>
    </source>
</evidence>